<protein>
    <submittedName>
        <fullName evidence="1">Uncharacterized protein</fullName>
    </submittedName>
</protein>
<dbReference type="InterPro" id="IPR036770">
    <property type="entry name" value="Ankyrin_rpt-contain_sf"/>
</dbReference>
<name>A0A2H9TBA3_9ZZZZ</name>
<evidence type="ECO:0000313" key="1">
    <source>
        <dbReference type="EMBL" id="PJE80525.1"/>
    </source>
</evidence>
<dbReference type="Gene3D" id="1.25.40.20">
    <property type="entry name" value="Ankyrin repeat-containing domain"/>
    <property type="match status" value="1"/>
</dbReference>
<dbReference type="Pfam" id="PF12796">
    <property type="entry name" value="Ank_2"/>
    <property type="match status" value="1"/>
</dbReference>
<reference evidence="1" key="1">
    <citation type="journal article" date="2017" name="Appl. Environ. Microbiol.">
        <title>Molecular characterization of an Endozoicomonas-like organism causing infection in king scallop Pecten maximus L.</title>
        <authorList>
            <person name="Cano I."/>
            <person name="van Aerle R."/>
            <person name="Ross S."/>
            <person name="Verner-Jeffreys D.W."/>
            <person name="Paley R.K."/>
            <person name="Rimmer G."/>
            <person name="Ryder D."/>
            <person name="Hooper P."/>
            <person name="Stone D."/>
            <person name="Feist S.W."/>
        </authorList>
    </citation>
    <scope>NUCLEOTIDE SEQUENCE</scope>
</reference>
<sequence length="511" mass="58814">MTIFGIICKNCSFFFRCCSVLFVLCLNLAGAGEIPELLCVQFTQFYSKTPKNEFMRKTLSGQLLTKNFLSAPCGFDQLGWSVKKELLKAEIQKFSAVKRCLFTSVIVELPAESEFRYLAVMLYRHTEDRDEIKPPNKEAIVMDIHEQYDSQDNYNRYDLNLMMSLMCQHSCFYETYATVINVQKFPGDEIHSESELREHNCQKEECAGSPLMFFRKSFAQALATFESDQIEEDCHLLSSTRFNLLHVLVGVQGASEEQNDVTYPLVEVMDILSSYPDILFSLMDEEDWQSIKPLGLAAARSSAYVISCLLKERQITQERMVHYLSERDSDDYCALDYAVLAENKVGFDYLFELMSRYGVRQQAVDHIFTGDDNSTLLHYAACRRCVHIVECLVEANPLLMNMVNDREMTPISMAAAYSEEYAIVHYLYVKSSSEKRVYLRTNTGMILAESDDPVRSRAFLDRLSGALNLKPISRQENKISHFFHRIGDGLSALKKRRKYRVQINETEMLSF</sequence>
<accession>A0A2H9TBA3</accession>
<comment type="caution">
    <text evidence="1">The sequence shown here is derived from an EMBL/GenBank/DDBJ whole genome shotgun (WGS) entry which is preliminary data.</text>
</comment>
<proteinExistence type="predicted"/>
<dbReference type="SUPFAM" id="SSF48403">
    <property type="entry name" value="Ankyrin repeat"/>
    <property type="match status" value="1"/>
</dbReference>
<dbReference type="AlphaFoldDB" id="A0A2H9TBA3"/>
<gene>
    <name evidence="1" type="ORF">CI610_00493</name>
</gene>
<dbReference type="EMBL" id="NSIT01000014">
    <property type="protein sequence ID" value="PJE80525.1"/>
    <property type="molecule type" value="Genomic_DNA"/>
</dbReference>
<organism evidence="1">
    <name type="scientific">invertebrate metagenome</name>
    <dbReference type="NCBI Taxonomy" id="1711999"/>
    <lineage>
        <taxon>unclassified sequences</taxon>
        <taxon>metagenomes</taxon>
        <taxon>organismal metagenomes</taxon>
    </lineage>
</organism>
<dbReference type="InterPro" id="IPR002110">
    <property type="entry name" value="Ankyrin_rpt"/>
</dbReference>